<dbReference type="Proteomes" id="UP001287356">
    <property type="component" value="Unassembled WGS sequence"/>
</dbReference>
<evidence type="ECO:0000313" key="1">
    <source>
        <dbReference type="EMBL" id="KAK3380675.1"/>
    </source>
</evidence>
<comment type="caution">
    <text evidence="1">The sequence shown here is derived from an EMBL/GenBank/DDBJ whole genome shotgun (WGS) entry which is preliminary data.</text>
</comment>
<accession>A0AAE0NFS3</accession>
<reference evidence="1" key="1">
    <citation type="journal article" date="2023" name="Mol. Phylogenet. Evol.">
        <title>Genome-scale phylogeny and comparative genomics of the fungal order Sordariales.</title>
        <authorList>
            <person name="Hensen N."/>
            <person name="Bonometti L."/>
            <person name="Westerberg I."/>
            <person name="Brannstrom I.O."/>
            <person name="Guillou S."/>
            <person name="Cros-Aarteil S."/>
            <person name="Calhoun S."/>
            <person name="Haridas S."/>
            <person name="Kuo A."/>
            <person name="Mondo S."/>
            <person name="Pangilinan J."/>
            <person name="Riley R."/>
            <person name="LaButti K."/>
            <person name="Andreopoulos B."/>
            <person name="Lipzen A."/>
            <person name="Chen C."/>
            <person name="Yan M."/>
            <person name="Daum C."/>
            <person name="Ng V."/>
            <person name="Clum A."/>
            <person name="Steindorff A."/>
            <person name="Ohm R.A."/>
            <person name="Martin F."/>
            <person name="Silar P."/>
            <person name="Natvig D.O."/>
            <person name="Lalanne C."/>
            <person name="Gautier V."/>
            <person name="Ament-Velasquez S.L."/>
            <person name="Kruys A."/>
            <person name="Hutchinson M.I."/>
            <person name="Powell A.J."/>
            <person name="Barry K."/>
            <person name="Miller A.N."/>
            <person name="Grigoriev I.V."/>
            <person name="Debuchy R."/>
            <person name="Gladieux P."/>
            <person name="Hiltunen Thoren M."/>
            <person name="Johannesson H."/>
        </authorList>
    </citation>
    <scope>NUCLEOTIDE SEQUENCE</scope>
    <source>
        <strain evidence="1">CBS 958.72</strain>
    </source>
</reference>
<gene>
    <name evidence="1" type="ORF">B0T24DRAFT_676342</name>
</gene>
<sequence length="110" mass="12559">MARNHGYTWHDVVNHMGIFATLRLDDWLRDSVELIKSVSLPVSMIASATESMKYVVAIVDKIDEKRSKGFILAYFSSFLSRRRRGSVTEVSRQYGRLVMGVLGIYMNVNV</sequence>
<protein>
    <submittedName>
        <fullName evidence="1">Uncharacterized protein</fullName>
    </submittedName>
</protein>
<reference evidence="1" key="2">
    <citation type="submission" date="2023-06" db="EMBL/GenBank/DDBJ databases">
        <authorList>
            <consortium name="Lawrence Berkeley National Laboratory"/>
            <person name="Haridas S."/>
            <person name="Hensen N."/>
            <person name="Bonometti L."/>
            <person name="Westerberg I."/>
            <person name="Brannstrom I.O."/>
            <person name="Guillou S."/>
            <person name="Cros-Aarteil S."/>
            <person name="Calhoun S."/>
            <person name="Kuo A."/>
            <person name="Mondo S."/>
            <person name="Pangilinan J."/>
            <person name="Riley R."/>
            <person name="Labutti K."/>
            <person name="Andreopoulos B."/>
            <person name="Lipzen A."/>
            <person name="Chen C."/>
            <person name="Yanf M."/>
            <person name="Daum C."/>
            <person name="Ng V."/>
            <person name="Clum A."/>
            <person name="Steindorff A."/>
            <person name="Ohm R."/>
            <person name="Martin F."/>
            <person name="Silar P."/>
            <person name="Natvig D."/>
            <person name="Lalanne C."/>
            <person name="Gautier V."/>
            <person name="Ament-Velasquez S.L."/>
            <person name="Kruys A."/>
            <person name="Hutchinson M.I."/>
            <person name="Powell A.J."/>
            <person name="Barry K."/>
            <person name="Miller A.N."/>
            <person name="Grigoriev I.V."/>
            <person name="Debuchy R."/>
            <person name="Gladieux P."/>
            <person name="Thoren M.H."/>
            <person name="Johannesson H."/>
        </authorList>
    </citation>
    <scope>NUCLEOTIDE SEQUENCE</scope>
    <source>
        <strain evidence="1">CBS 958.72</strain>
    </source>
</reference>
<proteinExistence type="predicted"/>
<dbReference type="EMBL" id="JAULSN010000002">
    <property type="protein sequence ID" value="KAK3380675.1"/>
    <property type="molecule type" value="Genomic_DNA"/>
</dbReference>
<keyword evidence="2" id="KW-1185">Reference proteome</keyword>
<name>A0AAE0NFS3_9PEZI</name>
<dbReference type="AlphaFoldDB" id="A0AAE0NFS3"/>
<evidence type="ECO:0000313" key="2">
    <source>
        <dbReference type="Proteomes" id="UP001287356"/>
    </source>
</evidence>
<organism evidence="1 2">
    <name type="scientific">Lasiosphaeria ovina</name>
    <dbReference type="NCBI Taxonomy" id="92902"/>
    <lineage>
        <taxon>Eukaryota</taxon>
        <taxon>Fungi</taxon>
        <taxon>Dikarya</taxon>
        <taxon>Ascomycota</taxon>
        <taxon>Pezizomycotina</taxon>
        <taxon>Sordariomycetes</taxon>
        <taxon>Sordariomycetidae</taxon>
        <taxon>Sordariales</taxon>
        <taxon>Lasiosphaeriaceae</taxon>
        <taxon>Lasiosphaeria</taxon>
    </lineage>
</organism>